<feature type="domain" description="NADP-dependent oxidoreductase" evidence="2">
    <location>
        <begin position="20"/>
        <end position="285"/>
    </location>
</feature>
<evidence type="ECO:0000259" key="2">
    <source>
        <dbReference type="Pfam" id="PF00248"/>
    </source>
</evidence>
<dbReference type="PANTHER" id="PTHR43625:SF40">
    <property type="entry name" value="ALDO-KETO REDUCTASE YAKC [NADP(+)]"/>
    <property type="match status" value="1"/>
</dbReference>
<dbReference type="SUPFAM" id="SSF51430">
    <property type="entry name" value="NAD(P)-linked oxidoreductase"/>
    <property type="match status" value="1"/>
</dbReference>
<dbReference type="RefSeq" id="WP_330435880.1">
    <property type="nucleotide sequence ID" value="NZ_JAZDUF010000008.1"/>
</dbReference>
<reference evidence="3 4" key="1">
    <citation type="submission" date="2024-01" db="EMBL/GenBank/DDBJ databases">
        <title>Draft genome sequence of Gordonia sp. LSe1-13.</title>
        <authorList>
            <person name="Suphannarot A."/>
            <person name="Mingma R."/>
        </authorList>
    </citation>
    <scope>NUCLEOTIDE SEQUENCE [LARGE SCALE GENOMIC DNA]</scope>
    <source>
        <strain evidence="3 4">LSe1-13</strain>
    </source>
</reference>
<dbReference type="EMBL" id="JAZDUF010000008">
    <property type="protein sequence ID" value="MEE3853074.1"/>
    <property type="molecule type" value="Genomic_DNA"/>
</dbReference>
<dbReference type="PRINTS" id="PR00069">
    <property type="entry name" value="ALDKETRDTASE"/>
</dbReference>
<name>A0ABU7MJ01_9ACTN</name>
<evidence type="ECO:0000256" key="1">
    <source>
        <dbReference type="ARBA" id="ARBA00023002"/>
    </source>
</evidence>
<dbReference type="Proteomes" id="UP001347146">
    <property type="component" value="Unassembled WGS sequence"/>
</dbReference>
<dbReference type="PANTHER" id="PTHR43625">
    <property type="entry name" value="AFLATOXIN B1 ALDEHYDE REDUCTASE"/>
    <property type="match status" value="1"/>
</dbReference>
<accession>A0ABU7MJ01</accession>
<proteinExistence type="predicted"/>
<dbReference type="Gene3D" id="3.20.20.100">
    <property type="entry name" value="NADP-dependent oxidoreductase domain"/>
    <property type="match status" value="1"/>
</dbReference>
<dbReference type="InterPro" id="IPR023210">
    <property type="entry name" value="NADP_OxRdtase_dom"/>
</dbReference>
<keyword evidence="1" id="KW-0560">Oxidoreductase</keyword>
<dbReference type="Pfam" id="PF00248">
    <property type="entry name" value="Aldo_ket_red"/>
    <property type="match status" value="1"/>
</dbReference>
<keyword evidence="4" id="KW-1185">Reference proteome</keyword>
<organism evidence="3 4">
    <name type="scientific">Gordonia sesuvii</name>
    <dbReference type="NCBI Taxonomy" id="3116777"/>
    <lineage>
        <taxon>Bacteria</taxon>
        <taxon>Bacillati</taxon>
        <taxon>Actinomycetota</taxon>
        <taxon>Actinomycetes</taxon>
        <taxon>Mycobacteriales</taxon>
        <taxon>Gordoniaceae</taxon>
        <taxon>Gordonia</taxon>
    </lineage>
</organism>
<gene>
    <name evidence="3" type="ORF">VZC37_22245</name>
</gene>
<evidence type="ECO:0000313" key="3">
    <source>
        <dbReference type="EMBL" id="MEE3853074.1"/>
    </source>
</evidence>
<evidence type="ECO:0000313" key="4">
    <source>
        <dbReference type="Proteomes" id="UP001347146"/>
    </source>
</evidence>
<dbReference type="InterPro" id="IPR050791">
    <property type="entry name" value="Aldo-Keto_reductase"/>
</dbReference>
<protein>
    <submittedName>
        <fullName evidence="3">Aldo/keto reductase</fullName>
    </submittedName>
</protein>
<dbReference type="InterPro" id="IPR020471">
    <property type="entry name" value="AKR"/>
</dbReference>
<comment type="caution">
    <text evidence="3">The sequence shown here is derived from an EMBL/GenBank/DDBJ whole genome shotgun (WGS) entry which is preliminary data.</text>
</comment>
<dbReference type="InterPro" id="IPR036812">
    <property type="entry name" value="NAD(P)_OxRdtase_dom_sf"/>
</dbReference>
<sequence length="288" mass="31300">MPDSHWSTPIWSDIDPPRQGLGLMRLADDPGDPDHDPTTVVHTAIDNGITLLDTAEMYGNEELVGRAIAGRRDEIILCTKFGIRWDVPGRTERWSVHADAATVIASCDRSLRRLAVDTIDLYYLHHRSDETPIEETVLAMAGLIAAGKIRAIGLSNVTAEDVVRAHEVHPVTAVQEEWSLVSRGVETMLETLAHRGITLIAHSPTGHGLLRRSPGGSLGSALAEVATRHSVTPGQAALAWVHEQGRRHDQPVVPLPGTTSVTHLLENVAAMDLRLTVDDLRILNETSG</sequence>